<comment type="function">
    <text evidence="6">Specifically methylates the adenine in position 37 of tRNA(1)(Val) (anticodon cmo5UAC).</text>
</comment>
<dbReference type="PANTHER" id="PTHR47739">
    <property type="entry name" value="TRNA1(VAL) (ADENINE(37)-N6)-METHYLTRANSFERASE"/>
    <property type="match status" value="1"/>
</dbReference>
<dbReference type="PROSITE" id="PS00092">
    <property type="entry name" value="N6_MTASE"/>
    <property type="match status" value="1"/>
</dbReference>
<dbReference type="InterPro" id="IPR022882">
    <property type="entry name" value="tRNA_adenine-N6_MeTrfase"/>
</dbReference>
<dbReference type="Pfam" id="PF05175">
    <property type="entry name" value="MTS"/>
    <property type="match status" value="1"/>
</dbReference>
<dbReference type="CDD" id="cd02440">
    <property type="entry name" value="AdoMet_MTases"/>
    <property type="match status" value="1"/>
</dbReference>
<dbReference type="InterPro" id="IPR050210">
    <property type="entry name" value="tRNA_Adenine-N(6)_MTase"/>
</dbReference>
<dbReference type="GO" id="GO:0016430">
    <property type="term" value="F:tRNA (adenine-N6)-methyltransferase activity"/>
    <property type="evidence" value="ECO:0007669"/>
    <property type="project" value="UniProtKB-UniRule"/>
</dbReference>
<evidence type="ECO:0000256" key="3">
    <source>
        <dbReference type="ARBA" id="ARBA00022679"/>
    </source>
</evidence>
<evidence type="ECO:0000256" key="6">
    <source>
        <dbReference type="HAMAP-Rule" id="MF_01872"/>
    </source>
</evidence>
<evidence type="ECO:0000256" key="5">
    <source>
        <dbReference type="ARBA" id="ARBA00022694"/>
    </source>
</evidence>
<protein>
    <recommendedName>
        <fullName evidence="6">tRNA1(Val) (adenine(37)-N6)-methyltransferase</fullName>
        <ecNumber evidence="6">2.1.1.223</ecNumber>
    </recommendedName>
    <alternativeName>
        <fullName evidence="6">tRNA m6A37 methyltransferase</fullName>
    </alternativeName>
</protein>
<dbReference type="PANTHER" id="PTHR47739:SF1">
    <property type="entry name" value="TRNA1(VAL) (ADENINE(37)-N6)-METHYLTRANSFERASE"/>
    <property type="match status" value="1"/>
</dbReference>
<evidence type="ECO:0000256" key="4">
    <source>
        <dbReference type="ARBA" id="ARBA00022691"/>
    </source>
</evidence>
<dbReference type="GO" id="GO:0003676">
    <property type="term" value="F:nucleic acid binding"/>
    <property type="evidence" value="ECO:0007669"/>
    <property type="project" value="InterPro"/>
</dbReference>
<dbReference type="InterPro" id="IPR007848">
    <property type="entry name" value="Small_mtfrase_dom"/>
</dbReference>
<keyword evidence="3 6" id="KW-0808">Transferase</keyword>
<dbReference type="AlphaFoldDB" id="A0A2S7XAG5"/>
<comment type="similarity">
    <text evidence="6">Belongs to the methyltransferase superfamily. tRNA (adenine-N(6)-)-methyltransferase family.</text>
</comment>
<gene>
    <name evidence="8" type="ORF">BTO22_01565</name>
</gene>
<keyword evidence="2 6" id="KW-0489">Methyltransferase</keyword>
<dbReference type="Gene3D" id="3.40.50.150">
    <property type="entry name" value="Vaccinia Virus protein VP39"/>
    <property type="match status" value="1"/>
</dbReference>
<dbReference type="Proteomes" id="UP000239263">
    <property type="component" value="Unassembled WGS sequence"/>
</dbReference>
<dbReference type="EC" id="2.1.1.223" evidence="6"/>
<evidence type="ECO:0000313" key="9">
    <source>
        <dbReference type="Proteomes" id="UP000239263"/>
    </source>
</evidence>
<reference evidence="8 9" key="1">
    <citation type="submission" date="2016-12" db="EMBL/GenBank/DDBJ databases">
        <title>Diversity of luminous bacteria.</title>
        <authorList>
            <person name="Yoshizawa S."/>
            <person name="Kogure K."/>
        </authorList>
    </citation>
    <scope>NUCLEOTIDE SEQUENCE [LARGE SCALE GENOMIC DNA]</scope>
    <source>
        <strain evidence="8 9">ATCC 33715</strain>
    </source>
</reference>
<feature type="domain" description="Methyltransferase small" evidence="7">
    <location>
        <begin position="37"/>
        <end position="121"/>
    </location>
</feature>
<dbReference type="HAMAP" id="MF_01872">
    <property type="entry name" value="tRNA_methyltr_YfiC"/>
    <property type="match status" value="1"/>
</dbReference>
<keyword evidence="1 6" id="KW-0963">Cytoplasm</keyword>
<sequence>MNKSFTFKQFHIDIGQCGMPVSTDGVLLGAWATINNSLSILDIGCGTGLLSLMCAQREPLSQIDAVELMPMAVEVAQANFQNSKWAKQITLFHQDILSFTPQKTYDAIICNPPYFNNGEQSQKGERSVARHTDALPFFDLLTQCKKLLTSEGRASFILPLIEGEQFIEIAKNCDFKLTKLTKIKTTEKKSVSRLLIELSVFPYDYQENTLIIHNQDGYSDAFINLTKCFYLNMD</sequence>
<keyword evidence="5 6" id="KW-0819">tRNA processing</keyword>
<comment type="caution">
    <text evidence="8">The sequence shown here is derived from an EMBL/GenBank/DDBJ whole genome shotgun (WGS) entry which is preliminary data.</text>
</comment>
<accession>A0A2S7XAG5</accession>
<dbReference type="InterPro" id="IPR029063">
    <property type="entry name" value="SAM-dependent_MTases_sf"/>
</dbReference>
<evidence type="ECO:0000256" key="1">
    <source>
        <dbReference type="ARBA" id="ARBA00022490"/>
    </source>
</evidence>
<evidence type="ECO:0000256" key="2">
    <source>
        <dbReference type="ARBA" id="ARBA00022603"/>
    </source>
</evidence>
<dbReference type="SUPFAM" id="SSF53335">
    <property type="entry name" value="S-adenosyl-L-methionine-dependent methyltransferases"/>
    <property type="match status" value="1"/>
</dbReference>
<dbReference type="PRINTS" id="PR00507">
    <property type="entry name" value="N12N6MTFRASE"/>
</dbReference>
<evidence type="ECO:0000259" key="7">
    <source>
        <dbReference type="Pfam" id="PF05175"/>
    </source>
</evidence>
<keyword evidence="4 6" id="KW-0949">S-adenosyl-L-methionine</keyword>
<dbReference type="OrthoDB" id="5383291at2"/>
<evidence type="ECO:0000313" key="8">
    <source>
        <dbReference type="EMBL" id="PQJ88339.1"/>
    </source>
</evidence>
<proteinExistence type="inferred from homology"/>
<dbReference type="InterPro" id="IPR002052">
    <property type="entry name" value="DNA_methylase_N6_adenine_CS"/>
</dbReference>
<name>A0A2S7XAG5_9GAMM</name>
<dbReference type="RefSeq" id="WP_105054006.1">
    <property type="nucleotide sequence ID" value="NZ_CAWNRT010000001.1"/>
</dbReference>
<dbReference type="GO" id="GO:0005737">
    <property type="term" value="C:cytoplasm"/>
    <property type="evidence" value="ECO:0007669"/>
    <property type="project" value="UniProtKB-SubCell"/>
</dbReference>
<comment type="catalytic activity">
    <reaction evidence="6">
        <text>adenosine(37) in tRNA1(Val) + S-adenosyl-L-methionine = N(6)-methyladenosine(37) in tRNA1(Val) + S-adenosyl-L-homocysteine + H(+)</text>
        <dbReference type="Rhea" id="RHEA:43160"/>
        <dbReference type="Rhea" id="RHEA-COMP:10369"/>
        <dbReference type="Rhea" id="RHEA-COMP:10370"/>
        <dbReference type="ChEBI" id="CHEBI:15378"/>
        <dbReference type="ChEBI" id="CHEBI:57856"/>
        <dbReference type="ChEBI" id="CHEBI:59789"/>
        <dbReference type="ChEBI" id="CHEBI:74411"/>
        <dbReference type="ChEBI" id="CHEBI:74449"/>
        <dbReference type="EC" id="2.1.1.223"/>
    </reaction>
</comment>
<dbReference type="GO" id="GO:0008033">
    <property type="term" value="P:tRNA processing"/>
    <property type="evidence" value="ECO:0007669"/>
    <property type="project" value="UniProtKB-UniRule"/>
</dbReference>
<comment type="subcellular location">
    <subcellularLocation>
        <location evidence="6">Cytoplasm</location>
    </subcellularLocation>
</comment>
<organism evidence="8 9">
    <name type="scientific">Aliivibrio sifiae</name>
    <dbReference type="NCBI Taxonomy" id="566293"/>
    <lineage>
        <taxon>Bacteria</taxon>
        <taxon>Pseudomonadati</taxon>
        <taxon>Pseudomonadota</taxon>
        <taxon>Gammaproteobacteria</taxon>
        <taxon>Vibrionales</taxon>
        <taxon>Vibrionaceae</taxon>
        <taxon>Aliivibrio</taxon>
    </lineage>
</organism>
<dbReference type="GO" id="GO:0032259">
    <property type="term" value="P:methylation"/>
    <property type="evidence" value="ECO:0007669"/>
    <property type="project" value="UniProtKB-KW"/>
</dbReference>
<dbReference type="EMBL" id="MSCO01000001">
    <property type="protein sequence ID" value="PQJ88339.1"/>
    <property type="molecule type" value="Genomic_DNA"/>
</dbReference>